<evidence type="ECO:0000256" key="2">
    <source>
        <dbReference type="ARBA" id="ARBA00022692"/>
    </source>
</evidence>
<dbReference type="InterPro" id="IPR058842">
    <property type="entry name" value="DCST1_C"/>
</dbReference>
<evidence type="ECO:0000259" key="8">
    <source>
        <dbReference type="Pfam" id="PF26037"/>
    </source>
</evidence>
<feature type="compositionally biased region" description="Basic and acidic residues" evidence="5">
    <location>
        <begin position="374"/>
        <end position="386"/>
    </location>
</feature>
<keyword evidence="3 6" id="KW-1133">Transmembrane helix</keyword>
<dbReference type="InterPro" id="IPR051856">
    <property type="entry name" value="CSR-E3_Ligase_Protein"/>
</dbReference>
<keyword evidence="10" id="KW-1185">Reference proteome</keyword>
<feature type="compositionally biased region" description="Acidic residues" evidence="5">
    <location>
        <begin position="359"/>
        <end position="373"/>
    </location>
</feature>
<dbReference type="AlphaFoldDB" id="A0A8C5Q5L7"/>
<dbReference type="OrthoDB" id="6598372at2759"/>
<dbReference type="GeneTree" id="ENSGT00940000153269"/>
<proteinExistence type="predicted"/>
<dbReference type="GO" id="GO:0016020">
    <property type="term" value="C:membrane"/>
    <property type="evidence" value="ECO:0007669"/>
    <property type="project" value="UniProtKB-SubCell"/>
</dbReference>
<evidence type="ECO:0000256" key="5">
    <source>
        <dbReference type="SAM" id="MobiDB-lite"/>
    </source>
</evidence>
<evidence type="ECO:0000256" key="1">
    <source>
        <dbReference type="ARBA" id="ARBA00004141"/>
    </source>
</evidence>
<evidence type="ECO:0008006" key="11">
    <source>
        <dbReference type="Google" id="ProtNLM"/>
    </source>
</evidence>
<sequence>MRAKQGRNTLLPLSTWEAYRFIRPGSLYLTRREMQGYSFAIINVFRNLLIVVFMVLVDYLVFWILDMVHHLLQGDIVARAPTTVFVAVNGSGLIREIYTSVVSAFDIIQGANLSVLSQKCLVLPAEPDFRGYLVLGAMYGLAFFITIFGVYVQRLNRTICASYHPSREQERICFLYNNLATKRLRIESALIKSVKMNAEDKGHTNILFILAAKLPAFQWLLRLLGSTEQYCMGCAVVVSGTSGLDYLPCVTTGCKGLYCKGCFELLNNVCAICMAPLAYSEAMDEEIDSSDEEAVHMYIEAMKSLRAKEKEKRRKMRVFLKDRLRQFIRSQGGDGVRSQMLLQKYRAKARKRESSSETSETETSEDSGETDYEYQDKSEDSDKSDTEAVSPSWKPKKNTNLVYTNE</sequence>
<keyword evidence="2 6" id="KW-0812">Transmembrane</keyword>
<feature type="region of interest" description="Disordered" evidence="5">
    <location>
        <begin position="347"/>
        <end position="406"/>
    </location>
</feature>
<evidence type="ECO:0000256" key="4">
    <source>
        <dbReference type="ARBA" id="ARBA00023136"/>
    </source>
</evidence>
<feature type="domain" description="E3 ubiquitin-protein ligase DCST1-like C-terminal" evidence="8">
    <location>
        <begin position="229"/>
        <end position="276"/>
    </location>
</feature>
<evidence type="ECO:0000313" key="10">
    <source>
        <dbReference type="Proteomes" id="UP000694569"/>
    </source>
</evidence>
<accession>A0A8C5Q5L7</accession>
<dbReference type="Pfam" id="PF07782">
    <property type="entry name" value="DC_STAMP"/>
    <property type="match status" value="1"/>
</dbReference>
<organism evidence="9 10">
    <name type="scientific">Leptobrachium leishanense</name>
    <name type="common">Leishan spiny toad</name>
    <dbReference type="NCBI Taxonomy" id="445787"/>
    <lineage>
        <taxon>Eukaryota</taxon>
        <taxon>Metazoa</taxon>
        <taxon>Chordata</taxon>
        <taxon>Craniata</taxon>
        <taxon>Vertebrata</taxon>
        <taxon>Euteleostomi</taxon>
        <taxon>Amphibia</taxon>
        <taxon>Batrachia</taxon>
        <taxon>Anura</taxon>
        <taxon>Pelobatoidea</taxon>
        <taxon>Megophryidae</taxon>
        <taxon>Leptobrachium</taxon>
    </lineage>
</organism>
<feature type="transmembrane region" description="Helical" evidence="6">
    <location>
        <begin position="44"/>
        <end position="65"/>
    </location>
</feature>
<evidence type="ECO:0000259" key="7">
    <source>
        <dbReference type="Pfam" id="PF07782"/>
    </source>
</evidence>
<dbReference type="Pfam" id="PF26037">
    <property type="entry name" value="zf-RING_DCST1_C"/>
    <property type="match status" value="1"/>
</dbReference>
<dbReference type="Proteomes" id="UP000694569">
    <property type="component" value="Unplaced"/>
</dbReference>
<comment type="subcellular location">
    <subcellularLocation>
        <location evidence="1">Membrane</location>
        <topology evidence="1">Multi-pass membrane protein</topology>
    </subcellularLocation>
</comment>
<feature type="domain" description="Dendritic cell-specific transmembrane protein-like" evidence="7">
    <location>
        <begin position="2"/>
        <end position="176"/>
    </location>
</feature>
<evidence type="ECO:0000313" key="9">
    <source>
        <dbReference type="Ensembl" id="ENSLLEP00000032552.1"/>
    </source>
</evidence>
<reference evidence="9" key="1">
    <citation type="submission" date="2025-08" db="UniProtKB">
        <authorList>
            <consortium name="Ensembl"/>
        </authorList>
    </citation>
    <scope>IDENTIFICATION</scope>
</reference>
<dbReference type="PANTHER" id="PTHR21041">
    <property type="entry name" value="DENDRITIC CELL-SPECIFIC TRANSMEMBRANE PROTEIN"/>
    <property type="match status" value="1"/>
</dbReference>
<evidence type="ECO:0000256" key="6">
    <source>
        <dbReference type="SAM" id="Phobius"/>
    </source>
</evidence>
<dbReference type="PANTHER" id="PTHR21041:SF6">
    <property type="entry name" value="DC-STAMP DOMAIN-CONTAINING PROTEIN 2"/>
    <property type="match status" value="1"/>
</dbReference>
<reference evidence="9" key="2">
    <citation type="submission" date="2025-09" db="UniProtKB">
        <authorList>
            <consortium name="Ensembl"/>
        </authorList>
    </citation>
    <scope>IDENTIFICATION</scope>
</reference>
<dbReference type="Ensembl" id="ENSLLET00000033810.1">
    <property type="protein sequence ID" value="ENSLLEP00000032552.1"/>
    <property type="gene ID" value="ENSLLEG00000020652.1"/>
</dbReference>
<evidence type="ECO:0000256" key="3">
    <source>
        <dbReference type="ARBA" id="ARBA00022989"/>
    </source>
</evidence>
<feature type="transmembrane region" description="Helical" evidence="6">
    <location>
        <begin position="131"/>
        <end position="152"/>
    </location>
</feature>
<keyword evidence="4 6" id="KW-0472">Membrane</keyword>
<protein>
    <recommendedName>
        <fullName evidence="11">Dendritic cell-specific transmembrane protein-like domain-containing protein</fullName>
    </recommendedName>
</protein>
<dbReference type="InterPro" id="IPR012858">
    <property type="entry name" value="DC_STAMP-like"/>
</dbReference>
<name>A0A8C5Q5L7_9ANUR</name>